<feature type="transmembrane region" description="Helical" evidence="1">
    <location>
        <begin position="99"/>
        <end position="122"/>
    </location>
</feature>
<gene>
    <name evidence="2" type="ORF">ACFR9S_12250</name>
</gene>
<accession>A0ABD6B927</accession>
<sequence>MADDYTAQDAVEDGTTGVEEQGVGGYAQGAVIGSSLSALGIAIASFILNLQSTIFEPIGAFTGSIADYIGGTIGAPVIITDAGAETSAESLATGTASLLGPFAFPVAVLVSVGGMSIFLWWITNTEINPLSVFSDEDE</sequence>
<protein>
    <submittedName>
        <fullName evidence="2">Uncharacterized protein</fullName>
    </submittedName>
</protein>
<evidence type="ECO:0000313" key="2">
    <source>
        <dbReference type="EMBL" id="MFD1527056.1"/>
    </source>
</evidence>
<keyword evidence="3" id="KW-1185">Reference proteome</keyword>
<keyword evidence="1" id="KW-0812">Transmembrane</keyword>
<feature type="transmembrane region" description="Helical" evidence="1">
    <location>
        <begin position="60"/>
        <end position="79"/>
    </location>
</feature>
<dbReference type="AlphaFoldDB" id="A0ABD6B927"/>
<keyword evidence="1" id="KW-0472">Membrane</keyword>
<dbReference type="RefSeq" id="WP_379730423.1">
    <property type="nucleotide sequence ID" value="NZ_JBHSWZ010000003.1"/>
</dbReference>
<proteinExistence type="predicted"/>
<reference evidence="2 3" key="1">
    <citation type="journal article" date="2019" name="Int. J. Syst. Evol. Microbiol.">
        <title>The Global Catalogue of Microorganisms (GCM) 10K type strain sequencing project: providing services to taxonomists for standard genome sequencing and annotation.</title>
        <authorList>
            <consortium name="The Broad Institute Genomics Platform"/>
            <consortium name="The Broad Institute Genome Sequencing Center for Infectious Disease"/>
            <person name="Wu L."/>
            <person name="Ma J."/>
        </authorList>
    </citation>
    <scope>NUCLEOTIDE SEQUENCE [LARGE SCALE GENOMIC DNA]</scope>
    <source>
        <strain evidence="2 3">CGMCC 1.12285</strain>
    </source>
</reference>
<dbReference type="Proteomes" id="UP001597111">
    <property type="component" value="Unassembled WGS sequence"/>
</dbReference>
<comment type="caution">
    <text evidence="2">The sequence shown here is derived from an EMBL/GenBank/DDBJ whole genome shotgun (WGS) entry which is preliminary data.</text>
</comment>
<dbReference type="EMBL" id="JBHUDH010000143">
    <property type="protein sequence ID" value="MFD1527056.1"/>
    <property type="molecule type" value="Genomic_DNA"/>
</dbReference>
<evidence type="ECO:0000313" key="3">
    <source>
        <dbReference type="Proteomes" id="UP001597111"/>
    </source>
</evidence>
<name>A0ABD6B927_9EURY</name>
<feature type="transmembrane region" description="Helical" evidence="1">
    <location>
        <begin position="26"/>
        <end position="48"/>
    </location>
</feature>
<keyword evidence="1" id="KW-1133">Transmembrane helix</keyword>
<organism evidence="2 3">
    <name type="scientific">Halolamina salina</name>
    <dbReference type="NCBI Taxonomy" id="1220023"/>
    <lineage>
        <taxon>Archaea</taxon>
        <taxon>Methanobacteriati</taxon>
        <taxon>Methanobacteriota</taxon>
        <taxon>Stenosarchaea group</taxon>
        <taxon>Halobacteria</taxon>
        <taxon>Halobacteriales</taxon>
        <taxon>Haloferacaceae</taxon>
    </lineage>
</organism>
<evidence type="ECO:0000256" key="1">
    <source>
        <dbReference type="SAM" id="Phobius"/>
    </source>
</evidence>